<dbReference type="AlphaFoldDB" id="A0A0R1VAF5"/>
<dbReference type="EMBL" id="AZFN01000011">
    <property type="protein sequence ID" value="KRM02450.1"/>
    <property type="molecule type" value="Genomic_DNA"/>
</dbReference>
<dbReference type="GO" id="GO:1990189">
    <property type="term" value="F:protein N-terminal-serine acetyltransferase activity"/>
    <property type="evidence" value="ECO:0007669"/>
    <property type="project" value="TreeGrafter"/>
</dbReference>
<reference evidence="2 3" key="1">
    <citation type="journal article" date="2015" name="Genome Announc.">
        <title>Expanding the biotechnology potential of lactobacilli through comparative genomics of 213 strains and associated genera.</title>
        <authorList>
            <person name="Sun Z."/>
            <person name="Harris H.M."/>
            <person name="McCann A."/>
            <person name="Guo C."/>
            <person name="Argimon S."/>
            <person name="Zhang W."/>
            <person name="Yang X."/>
            <person name="Jeffery I.B."/>
            <person name="Cooney J.C."/>
            <person name="Kagawa T.F."/>
            <person name="Liu W."/>
            <person name="Song Y."/>
            <person name="Salvetti E."/>
            <person name="Wrobel A."/>
            <person name="Rasinkangas P."/>
            <person name="Parkhill J."/>
            <person name="Rea M.C."/>
            <person name="O'Sullivan O."/>
            <person name="Ritari J."/>
            <person name="Douillard F.P."/>
            <person name="Paul Ross R."/>
            <person name="Yang R."/>
            <person name="Briner A.E."/>
            <person name="Felis G.E."/>
            <person name="de Vos W.M."/>
            <person name="Barrangou R."/>
            <person name="Klaenhammer T.R."/>
            <person name="Caufield P.W."/>
            <person name="Cui Y."/>
            <person name="Zhang H."/>
            <person name="O'Toole P.W."/>
        </authorList>
    </citation>
    <scope>NUCLEOTIDE SEQUENCE [LARGE SCALE GENOMIC DNA]</scope>
    <source>
        <strain evidence="2 3">DSM 16045</strain>
    </source>
</reference>
<keyword evidence="2" id="KW-0808">Transferase</keyword>
<dbReference type="Gene3D" id="3.40.630.30">
    <property type="match status" value="1"/>
</dbReference>
<evidence type="ECO:0000313" key="2">
    <source>
        <dbReference type="EMBL" id="KRM02450.1"/>
    </source>
</evidence>
<dbReference type="Proteomes" id="UP000051739">
    <property type="component" value="Unassembled WGS sequence"/>
</dbReference>
<dbReference type="InterPro" id="IPR051908">
    <property type="entry name" value="Ribosomal_N-acetyltransferase"/>
</dbReference>
<protein>
    <submittedName>
        <fullName evidence="2">GCN5-related N-acetyltransferase</fullName>
    </submittedName>
</protein>
<dbReference type="InterPro" id="IPR016181">
    <property type="entry name" value="Acyl_CoA_acyltransferase"/>
</dbReference>
<gene>
    <name evidence="2" type="ORF">FC60_GL000270</name>
</gene>
<dbReference type="FunFam" id="3.40.630.30:FF:000047">
    <property type="entry name" value="Acetyltransferase, GNAT family"/>
    <property type="match status" value="1"/>
</dbReference>
<keyword evidence="3" id="KW-1185">Reference proteome</keyword>
<dbReference type="PANTHER" id="PTHR43441:SF2">
    <property type="entry name" value="FAMILY ACETYLTRANSFERASE, PUTATIVE (AFU_ORTHOLOGUE AFUA_7G00850)-RELATED"/>
    <property type="match status" value="1"/>
</dbReference>
<dbReference type="RefSeq" id="WP_056937334.1">
    <property type="nucleotide sequence ID" value="NZ_AZFN01000011.1"/>
</dbReference>
<feature type="domain" description="N-acetyltransferase" evidence="1">
    <location>
        <begin position="30"/>
        <end position="191"/>
    </location>
</feature>
<organism evidence="2 3">
    <name type="scientific">Limosilactobacillus gastricus DSM 16045</name>
    <dbReference type="NCBI Taxonomy" id="1423749"/>
    <lineage>
        <taxon>Bacteria</taxon>
        <taxon>Bacillati</taxon>
        <taxon>Bacillota</taxon>
        <taxon>Bacilli</taxon>
        <taxon>Lactobacillales</taxon>
        <taxon>Lactobacillaceae</taxon>
        <taxon>Limosilactobacillus</taxon>
    </lineage>
</organism>
<name>A0A0R1VAF5_9LACO</name>
<comment type="caution">
    <text evidence="2">The sequence shown here is derived from an EMBL/GenBank/DDBJ whole genome shotgun (WGS) entry which is preliminary data.</text>
</comment>
<proteinExistence type="predicted"/>
<dbReference type="PATRIC" id="fig|1423749.3.peg.270"/>
<dbReference type="PANTHER" id="PTHR43441">
    <property type="entry name" value="RIBOSOMAL-PROTEIN-SERINE ACETYLTRANSFERASE"/>
    <property type="match status" value="1"/>
</dbReference>
<dbReference type="InterPro" id="IPR000182">
    <property type="entry name" value="GNAT_dom"/>
</dbReference>
<dbReference type="GO" id="GO:0008999">
    <property type="term" value="F:protein-N-terminal-alanine acetyltransferase activity"/>
    <property type="evidence" value="ECO:0007669"/>
    <property type="project" value="TreeGrafter"/>
</dbReference>
<evidence type="ECO:0000313" key="3">
    <source>
        <dbReference type="Proteomes" id="UP000051739"/>
    </source>
</evidence>
<sequence length="231" mass="27224">MRLNEFNQPIGDALPDFTPGEWPQINQLTGNFVTVEPINLDRHFESAYEFYGPQSPQEQWTYLPMEAFSSQANFKKYFSQMAASKDPYYLAVVDKKTGQVVGTFSLMRIDPQNRSVEMGWVLYGPKLKRSRLATEAQYLVMKYVFEDLHYRRYEWKCDHLNAPSRRAAERLGFKFEGTFRRANVYKGRSRDTDWYSLLAEEYAAMKPKFEQWLAPENFNEDGQQVKSLHEF</sequence>
<evidence type="ECO:0000259" key="1">
    <source>
        <dbReference type="PROSITE" id="PS51186"/>
    </source>
</evidence>
<dbReference type="SUPFAM" id="SSF55729">
    <property type="entry name" value="Acyl-CoA N-acyltransferases (Nat)"/>
    <property type="match status" value="1"/>
</dbReference>
<dbReference type="Pfam" id="PF13302">
    <property type="entry name" value="Acetyltransf_3"/>
    <property type="match status" value="1"/>
</dbReference>
<dbReference type="PROSITE" id="PS51186">
    <property type="entry name" value="GNAT"/>
    <property type="match status" value="1"/>
</dbReference>
<accession>A0A0R1VAF5</accession>